<organism evidence="1 2">
    <name type="scientific">Hymenobacter metallilatus</name>
    <dbReference type="NCBI Taxonomy" id="2493666"/>
    <lineage>
        <taxon>Bacteria</taxon>
        <taxon>Pseudomonadati</taxon>
        <taxon>Bacteroidota</taxon>
        <taxon>Cytophagia</taxon>
        <taxon>Cytophagales</taxon>
        <taxon>Hymenobacteraceae</taxon>
        <taxon>Hymenobacter</taxon>
    </lineage>
</organism>
<dbReference type="AlphaFoldDB" id="A0A428JLU8"/>
<keyword evidence="2" id="KW-1185">Reference proteome</keyword>
<reference evidence="1 2" key="1">
    <citation type="submission" date="2018-12" db="EMBL/GenBank/DDBJ databases">
        <authorList>
            <person name="Feng G."/>
            <person name="Zhu H."/>
        </authorList>
    </citation>
    <scope>NUCLEOTIDE SEQUENCE [LARGE SCALE GENOMIC DNA]</scope>
    <source>
        <strain evidence="1 2">9PBR-2</strain>
    </source>
</reference>
<proteinExistence type="predicted"/>
<evidence type="ECO:0000313" key="1">
    <source>
        <dbReference type="EMBL" id="RSK33939.1"/>
    </source>
</evidence>
<dbReference type="Proteomes" id="UP000280066">
    <property type="component" value="Unassembled WGS sequence"/>
</dbReference>
<sequence length="59" mass="6506">MSSYTYRGDRLTAPELRGQPCQAVRTAGGKCIRGRNGSMLVQFETGAVHVVLARQLRKL</sequence>
<dbReference type="EMBL" id="RWIS01000005">
    <property type="protein sequence ID" value="RSK33939.1"/>
    <property type="molecule type" value="Genomic_DNA"/>
</dbReference>
<comment type="caution">
    <text evidence="1">The sequence shown here is derived from an EMBL/GenBank/DDBJ whole genome shotgun (WGS) entry which is preliminary data.</text>
</comment>
<accession>A0A428JLU8</accession>
<name>A0A428JLU8_9BACT</name>
<dbReference type="RefSeq" id="WP_125429085.1">
    <property type="nucleotide sequence ID" value="NZ_RWIS01000005.1"/>
</dbReference>
<gene>
    <name evidence="1" type="ORF">EI290_09545</name>
</gene>
<evidence type="ECO:0000313" key="2">
    <source>
        <dbReference type="Proteomes" id="UP000280066"/>
    </source>
</evidence>
<protein>
    <submittedName>
        <fullName evidence="1">Uncharacterized protein</fullName>
    </submittedName>
</protein>
<dbReference type="OrthoDB" id="886933at2"/>